<accession>E3D047</accession>
<dbReference type="HOGENOM" id="CLU_199500_0_0_0"/>
<dbReference type="eggNOG" id="ENOG5033JAQ">
    <property type="taxonomic scope" value="Bacteria"/>
</dbReference>
<evidence type="ECO:0000313" key="3">
    <source>
        <dbReference type="Proteomes" id="UP000005096"/>
    </source>
</evidence>
<keyword evidence="1" id="KW-0812">Transmembrane</keyword>
<feature type="transmembrane region" description="Helical" evidence="1">
    <location>
        <begin position="42"/>
        <end position="65"/>
    </location>
</feature>
<evidence type="ECO:0000256" key="1">
    <source>
        <dbReference type="SAM" id="Phobius"/>
    </source>
</evidence>
<keyword evidence="1" id="KW-1133">Transmembrane helix</keyword>
<reference evidence="2 3" key="1">
    <citation type="journal article" date="2010" name="Stand. Genomic Sci.">
        <title>Non-contiguous finished genome sequence of Aminomonas paucivorans type strain (GLU-3).</title>
        <authorList>
            <person name="Pitluck S."/>
            <person name="Yasawong M."/>
            <person name="Held B."/>
            <person name="Lapidus A."/>
            <person name="Nolan M."/>
            <person name="Copeland A."/>
            <person name="Lucas S."/>
            <person name="Del Rio T.G."/>
            <person name="Tice H."/>
            <person name="Cheng J.F."/>
            <person name="Chertkov O."/>
            <person name="Goodwin L."/>
            <person name="Tapia R."/>
            <person name="Han C."/>
            <person name="Liolios K."/>
            <person name="Ivanova N."/>
            <person name="Mavromatis K."/>
            <person name="Ovchinnikova G."/>
            <person name="Pati A."/>
            <person name="Chen A."/>
            <person name="Palaniappan K."/>
            <person name="Land M."/>
            <person name="Hauser L."/>
            <person name="Chang Y.J."/>
            <person name="Jeffries C.D."/>
            <person name="Pukall R."/>
            <person name="Spring S."/>
            <person name="Rohde M."/>
            <person name="Sikorski J."/>
            <person name="Goker M."/>
            <person name="Woyke T."/>
            <person name="Bristow J."/>
            <person name="Eisen J.A."/>
            <person name="Markowitz V."/>
            <person name="Hugenholtz P."/>
            <person name="Kyrpides N.C."/>
            <person name="Klenk H.P."/>
        </authorList>
    </citation>
    <scope>NUCLEOTIDE SEQUENCE [LARGE SCALE GENOMIC DNA]</scope>
    <source>
        <strain evidence="2 3">DSM 12260</strain>
    </source>
</reference>
<gene>
    <name evidence="2" type="ORF">Apau_1407</name>
</gene>
<keyword evidence="3" id="KW-1185">Reference proteome</keyword>
<dbReference type="STRING" id="584708.Apau_1407"/>
<dbReference type="AlphaFoldDB" id="E3D047"/>
<keyword evidence="1" id="KW-0472">Membrane</keyword>
<dbReference type="OrthoDB" id="6224at2"/>
<dbReference type="EMBL" id="CM001022">
    <property type="protein sequence ID" value="EFQ23826.1"/>
    <property type="molecule type" value="Genomic_DNA"/>
</dbReference>
<dbReference type="Proteomes" id="UP000005096">
    <property type="component" value="Chromosome"/>
</dbReference>
<name>E3D047_9BACT</name>
<protein>
    <recommendedName>
        <fullName evidence="4">Flagellar biosynthesis protein FliR</fullName>
    </recommendedName>
</protein>
<dbReference type="PaxDb" id="584708-Apau_1407"/>
<sequence>MKLNPVNLQALLALALFGGALLVSRAVMNIHRGTWPGGEGMILYLRTLLGFLMAAAITLGFYAFAGKDILSGW</sequence>
<proteinExistence type="predicted"/>
<evidence type="ECO:0008006" key="4">
    <source>
        <dbReference type="Google" id="ProtNLM"/>
    </source>
</evidence>
<evidence type="ECO:0000313" key="2">
    <source>
        <dbReference type="EMBL" id="EFQ23826.1"/>
    </source>
</evidence>
<organism evidence="2 3">
    <name type="scientific">Aminomonas paucivorans DSM 12260</name>
    <dbReference type="NCBI Taxonomy" id="584708"/>
    <lineage>
        <taxon>Bacteria</taxon>
        <taxon>Thermotogati</taxon>
        <taxon>Synergistota</taxon>
        <taxon>Synergistia</taxon>
        <taxon>Synergistales</taxon>
        <taxon>Synergistaceae</taxon>
        <taxon>Aminomonas</taxon>
    </lineage>
</organism>